<reference evidence="2" key="1">
    <citation type="journal article" date="2022" name="Front. Genet.">
        <title>Chromosome-Scale Assembly of the Dendrobium nobile Genome Provides Insights Into the Molecular Mechanism of the Biosynthesis of the Medicinal Active Ingredient of Dendrobium.</title>
        <authorList>
            <person name="Xu Q."/>
            <person name="Niu S.-C."/>
            <person name="Li K.-L."/>
            <person name="Zheng P.-J."/>
            <person name="Zhang X.-J."/>
            <person name="Jia Y."/>
            <person name="Liu Y."/>
            <person name="Niu Y.-X."/>
            <person name="Yu L.-H."/>
            <person name="Chen D.-F."/>
            <person name="Zhang G.-Q."/>
        </authorList>
    </citation>
    <scope>NUCLEOTIDE SEQUENCE</scope>
    <source>
        <tissue evidence="2">Leaf</tissue>
    </source>
</reference>
<evidence type="ECO:0000256" key="1">
    <source>
        <dbReference type="ARBA" id="ARBA00034773"/>
    </source>
</evidence>
<dbReference type="Pfam" id="PF04520">
    <property type="entry name" value="Senescence_reg"/>
    <property type="match status" value="1"/>
</dbReference>
<dbReference type="OrthoDB" id="672058at2759"/>
<comment type="caution">
    <text evidence="2">The sequence shown here is derived from an EMBL/GenBank/DDBJ whole genome shotgun (WGS) entry which is preliminary data.</text>
</comment>
<protein>
    <submittedName>
        <fullName evidence="2">Uncharacterized protein</fullName>
    </submittedName>
</protein>
<proteinExistence type="inferred from homology"/>
<evidence type="ECO:0000313" key="3">
    <source>
        <dbReference type="Proteomes" id="UP000829196"/>
    </source>
</evidence>
<dbReference type="Proteomes" id="UP000829196">
    <property type="component" value="Unassembled WGS sequence"/>
</dbReference>
<evidence type="ECO:0000313" key="2">
    <source>
        <dbReference type="EMBL" id="KAI0529709.1"/>
    </source>
</evidence>
<dbReference type="PANTHER" id="PTHR33083">
    <property type="entry name" value="EXPRESSED PROTEIN"/>
    <property type="match status" value="1"/>
</dbReference>
<gene>
    <name evidence="2" type="ORF">KFK09_002266</name>
</gene>
<accession>A0A8T3CBS8</accession>
<organism evidence="2 3">
    <name type="scientific">Dendrobium nobile</name>
    <name type="common">Orchid</name>
    <dbReference type="NCBI Taxonomy" id="94219"/>
    <lineage>
        <taxon>Eukaryota</taxon>
        <taxon>Viridiplantae</taxon>
        <taxon>Streptophyta</taxon>
        <taxon>Embryophyta</taxon>
        <taxon>Tracheophyta</taxon>
        <taxon>Spermatophyta</taxon>
        <taxon>Magnoliopsida</taxon>
        <taxon>Liliopsida</taxon>
        <taxon>Asparagales</taxon>
        <taxon>Orchidaceae</taxon>
        <taxon>Epidendroideae</taxon>
        <taxon>Malaxideae</taxon>
        <taxon>Dendrobiinae</taxon>
        <taxon>Dendrobium</taxon>
    </lineage>
</organism>
<comment type="similarity">
    <text evidence="1">Belongs to the senescence regulator S40 family.</text>
</comment>
<dbReference type="AlphaFoldDB" id="A0A8T3CBS8"/>
<dbReference type="GO" id="GO:0010150">
    <property type="term" value="P:leaf senescence"/>
    <property type="evidence" value="ECO:0007669"/>
    <property type="project" value="UniProtKB-ARBA"/>
</dbReference>
<sequence length="124" mass="14108">MAPEELQEADIFWPEHHRSRILSPPLLAVTNTVADNPHKVSAPIKIPQPLMSPTAGEEHIDGEVIIPPHEMVARRWAREKIACLACTGQGRTLKGRDLQHVQNSILRLTGFLERERRWNCRVII</sequence>
<keyword evidence="3" id="KW-1185">Reference proteome</keyword>
<name>A0A8T3CBS8_DENNO</name>
<dbReference type="EMBL" id="JAGYWB010000002">
    <property type="protein sequence ID" value="KAI0529709.1"/>
    <property type="molecule type" value="Genomic_DNA"/>
</dbReference>
<dbReference type="PANTHER" id="PTHR33083:SF123">
    <property type="entry name" value="EXPRESSED PROTEIN"/>
    <property type="match status" value="1"/>
</dbReference>
<dbReference type="InterPro" id="IPR007608">
    <property type="entry name" value="Senescence_reg_S40"/>
</dbReference>